<dbReference type="InterPro" id="IPR004394">
    <property type="entry name" value="Iojap/RsfS/C7orf30"/>
</dbReference>
<evidence type="ECO:0000313" key="2">
    <source>
        <dbReference type="EMBL" id="CAB4731607.1"/>
    </source>
</evidence>
<dbReference type="Pfam" id="PF02410">
    <property type="entry name" value="RsfS"/>
    <property type="match status" value="1"/>
</dbReference>
<evidence type="ECO:0000313" key="4">
    <source>
        <dbReference type="EMBL" id="CAB4970290.1"/>
    </source>
</evidence>
<dbReference type="EMBL" id="CAFBOF010000004">
    <property type="protein sequence ID" value="CAB4970290.1"/>
    <property type="molecule type" value="Genomic_DNA"/>
</dbReference>
<gene>
    <name evidence="2" type="ORF">UFOPK2683_01318</name>
    <name evidence="3" type="ORF">UFOPK3605_00840</name>
    <name evidence="4" type="ORF">UFOPK3897_00362</name>
    <name evidence="5" type="ORF">UFOPK4121_00556</name>
</gene>
<dbReference type="GO" id="GO:0017148">
    <property type="term" value="P:negative regulation of translation"/>
    <property type="evidence" value="ECO:0007669"/>
    <property type="project" value="TreeGrafter"/>
</dbReference>
<dbReference type="Gene3D" id="3.30.460.10">
    <property type="entry name" value="Beta Polymerase, domain 2"/>
    <property type="match status" value="1"/>
</dbReference>
<comment type="similarity">
    <text evidence="1">Belongs to the Iojap/RsfS family.</text>
</comment>
<dbReference type="PANTHER" id="PTHR21043">
    <property type="entry name" value="IOJAP SUPERFAMILY ORTHOLOG"/>
    <property type="match status" value="1"/>
</dbReference>
<dbReference type="EMBL" id="CAFBPQ010000011">
    <property type="protein sequence ID" value="CAB5019375.1"/>
    <property type="molecule type" value="Genomic_DNA"/>
</dbReference>
<accession>A0A6J7GK93</accession>
<organism evidence="3">
    <name type="scientific">freshwater metagenome</name>
    <dbReference type="NCBI Taxonomy" id="449393"/>
    <lineage>
        <taxon>unclassified sequences</taxon>
        <taxon>metagenomes</taxon>
        <taxon>ecological metagenomes</taxon>
    </lineage>
</organism>
<evidence type="ECO:0000256" key="1">
    <source>
        <dbReference type="ARBA" id="ARBA00010574"/>
    </source>
</evidence>
<evidence type="ECO:0000313" key="3">
    <source>
        <dbReference type="EMBL" id="CAB4907058.1"/>
    </source>
</evidence>
<dbReference type="GO" id="GO:0090071">
    <property type="term" value="P:negative regulation of ribosome biogenesis"/>
    <property type="evidence" value="ECO:0007669"/>
    <property type="project" value="TreeGrafter"/>
</dbReference>
<dbReference type="HAMAP" id="MF_01477">
    <property type="entry name" value="Iojap_RsfS"/>
    <property type="match status" value="1"/>
</dbReference>
<dbReference type="NCBIfam" id="TIGR00090">
    <property type="entry name" value="rsfS_iojap_ybeB"/>
    <property type="match status" value="1"/>
</dbReference>
<dbReference type="AlphaFoldDB" id="A0A6J7GK93"/>
<evidence type="ECO:0000313" key="5">
    <source>
        <dbReference type="EMBL" id="CAB5019375.1"/>
    </source>
</evidence>
<reference evidence="3" key="1">
    <citation type="submission" date="2020-05" db="EMBL/GenBank/DDBJ databases">
        <authorList>
            <person name="Chiriac C."/>
            <person name="Salcher M."/>
            <person name="Ghai R."/>
            <person name="Kavagutti S V."/>
        </authorList>
    </citation>
    <scope>NUCLEOTIDE SEQUENCE</scope>
</reference>
<dbReference type="SUPFAM" id="SSF81301">
    <property type="entry name" value="Nucleotidyltransferase"/>
    <property type="match status" value="1"/>
</dbReference>
<dbReference type="InterPro" id="IPR043519">
    <property type="entry name" value="NT_sf"/>
</dbReference>
<sequence length="120" mass="13091">MIPAPQLSVNDRAQTVAAALEAKQGENISILDVAPIAALIERFVIVSGSNSRQVVALVDSVLDAMRDLDGSKPMIEGRDDATWVLLDYGDVVVHVFLRETRAYYDLDQLWADALPVLVQA</sequence>
<dbReference type="GO" id="GO:0043023">
    <property type="term" value="F:ribosomal large subunit binding"/>
    <property type="evidence" value="ECO:0007669"/>
    <property type="project" value="TreeGrafter"/>
</dbReference>
<proteinExistence type="inferred from homology"/>
<dbReference type="PANTHER" id="PTHR21043:SF0">
    <property type="entry name" value="MITOCHONDRIAL ASSEMBLY OF RIBOSOMAL LARGE SUBUNIT PROTEIN 1"/>
    <property type="match status" value="1"/>
</dbReference>
<protein>
    <submittedName>
        <fullName evidence="3">Unannotated protein</fullName>
    </submittedName>
</protein>
<dbReference type="EMBL" id="CAFBMM010000036">
    <property type="protein sequence ID" value="CAB4907058.1"/>
    <property type="molecule type" value="Genomic_DNA"/>
</dbReference>
<name>A0A6J7GK93_9ZZZZ</name>
<dbReference type="EMBL" id="CAEZYK010000092">
    <property type="protein sequence ID" value="CAB4731607.1"/>
    <property type="molecule type" value="Genomic_DNA"/>
</dbReference>